<dbReference type="OrthoDB" id="5983687at2759"/>
<comment type="caution">
    <text evidence="2">The sequence shown here is derived from an EMBL/GenBank/DDBJ whole genome shotgun (WGS) entry which is preliminary data.</text>
</comment>
<dbReference type="EMBL" id="BGPR01004920">
    <property type="protein sequence ID" value="GBN04858.1"/>
    <property type="molecule type" value="Genomic_DNA"/>
</dbReference>
<evidence type="ECO:0000259" key="1">
    <source>
        <dbReference type="Pfam" id="PF20700"/>
    </source>
</evidence>
<name>A0A4Y2KRG1_ARAVE</name>
<evidence type="ECO:0000313" key="2">
    <source>
        <dbReference type="EMBL" id="GBN04858.1"/>
    </source>
</evidence>
<proteinExistence type="predicted"/>
<feature type="domain" description="Mutator-like transposase" evidence="1">
    <location>
        <begin position="64"/>
        <end position="139"/>
    </location>
</feature>
<keyword evidence="3" id="KW-1185">Reference proteome</keyword>
<protein>
    <recommendedName>
        <fullName evidence="1">Mutator-like transposase domain-containing protein</fullName>
    </recommendedName>
</protein>
<evidence type="ECO:0000313" key="3">
    <source>
        <dbReference type="Proteomes" id="UP000499080"/>
    </source>
</evidence>
<dbReference type="InterPro" id="IPR049012">
    <property type="entry name" value="Mutator_transp_dom"/>
</dbReference>
<dbReference type="Proteomes" id="UP000499080">
    <property type="component" value="Unassembled WGS sequence"/>
</dbReference>
<dbReference type="Pfam" id="PF20700">
    <property type="entry name" value="Mutator"/>
    <property type="match status" value="1"/>
</dbReference>
<accession>A0A4Y2KRG1</accession>
<reference evidence="2 3" key="1">
    <citation type="journal article" date="2019" name="Sci. Rep.">
        <title>Orb-weaving spider Araneus ventricosus genome elucidates the spidroin gene catalogue.</title>
        <authorList>
            <person name="Kono N."/>
            <person name="Nakamura H."/>
            <person name="Ohtoshi R."/>
            <person name="Moran D.A.P."/>
            <person name="Shinohara A."/>
            <person name="Yoshida Y."/>
            <person name="Fujiwara M."/>
            <person name="Mori M."/>
            <person name="Tomita M."/>
            <person name="Arakawa K."/>
        </authorList>
    </citation>
    <scope>NUCLEOTIDE SEQUENCE [LARGE SCALE GENOMIC DNA]</scope>
</reference>
<dbReference type="AlphaFoldDB" id="A0A4Y2KRG1"/>
<organism evidence="2 3">
    <name type="scientific">Araneus ventricosus</name>
    <name type="common">Orbweaver spider</name>
    <name type="synonym">Epeira ventricosa</name>
    <dbReference type="NCBI Taxonomy" id="182803"/>
    <lineage>
        <taxon>Eukaryota</taxon>
        <taxon>Metazoa</taxon>
        <taxon>Ecdysozoa</taxon>
        <taxon>Arthropoda</taxon>
        <taxon>Chelicerata</taxon>
        <taxon>Arachnida</taxon>
        <taxon>Araneae</taxon>
        <taxon>Araneomorphae</taxon>
        <taxon>Entelegynae</taxon>
        <taxon>Araneoidea</taxon>
        <taxon>Araneidae</taxon>
        <taxon>Araneus</taxon>
    </lineage>
</organism>
<gene>
    <name evidence="2" type="ORF">AVEN_124474_1</name>
</gene>
<sequence length="179" mass="20257">MGGKSIYRRKKRKFHGNRHSSSKQAACSVDVSSTQDKTCSEKKLLNSQQHLNDLVDLNKEQLSGFRIIDLEILVIVFTLLYCPVCFTDNLYLVEDSTFGLCSNFCLRCKNCSFTKGFASSKKQDTSNEINTRLVCALPTYWKGFFGRQEVLCCSEFSIFSFKKGFQNAGTEAYSCCCCD</sequence>